<dbReference type="Pfam" id="PF00028">
    <property type="entry name" value="Cadherin"/>
    <property type="match status" value="6"/>
</dbReference>
<feature type="transmembrane region" description="Helical" evidence="13">
    <location>
        <begin position="1058"/>
        <end position="1081"/>
    </location>
</feature>
<evidence type="ECO:0000313" key="15">
    <source>
        <dbReference type="EMBL" id="KAJ8371732.1"/>
    </source>
</evidence>
<dbReference type="Pfam" id="PF16492">
    <property type="entry name" value="Cadherin_C_2"/>
    <property type="match status" value="3"/>
</dbReference>
<feature type="domain" description="Cadherin" evidence="14">
    <location>
        <begin position="63"/>
        <end position="162"/>
    </location>
</feature>
<evidence type="ECO:0000256" key="3">
    <source>
        <dbReference type="ARBA" id="ARBA00022692"/>
    </source>
</evidence>
<dbReference type="Gene3D" id="2.60.40.60">
    <property type="entry name" value="Cadherins"/>
    <property type="match status" value="9"/>
</dbReference>
<feature type="transmembrane region" description="Helical" evidence="13">
    <location>
        <begin position="176"/>
        <end position="199"/>
    </location>
</feature>
<comment type="caution">
    <text evidence="15">The sequence shown here is derived from an EMBL/GenBank/DDBJ whole genome shotgun (WGS) entry which is preliminary data.</text>
</comment>
<evidence type="ECO:0000259" key="14">
    <source>
        <dbReference type="PROSITE" id="PS50268"/>
    </source>
</evidence>
<feature type="region of interest" description="Disordered" evidence="12">
    <location>
        <begin position="1087"/>
        <end position="1122"/>
    </location>
</feature>
<dbReference type="GO" id="GO:0007156">
    <property type="term" value="P:homophilic cell adhesion via plasma membrane adhesion molecules"/>
    <property type="evidence" value="ECO:0007669"/>
    <property type="project" value="InterPro"/>
</dbReference>
<evidence type="ECO:0000256" key="11">
    <source>
        <dbReference type="PROSITE-ProRule" id="PRU00043"/>
    </source>
</evidence>
<dbReference type="InterPro" id="IPR013164">
    <property type="entry name" value="Cadherin_N"/>
</dbReference>
<feature type="domain" description="Cadherin" evidence="14">
    <location>
        <begin position="822"/>
        <end position="930"/>
    </location>
</feature>
<feature type="domain" description="Cadherin" evidence="14">
    <location>
        <begin position="608"/>
        <end position="715"/>
    </location>
</feature>
<feature type="domain" description="Cadherin" evidence="14">
    <location>
        <begin position="361"/>
        <end position="460"/>
    </location>
</feature>
<reference evidence="15" key="1">
    <citation type="journal article" date="2023" name="Science">
        <title>Genome structures resolve the early diversification of teleost fishes.</title>
        <authorList>
            <person name="Parey E."/>
            <person name="Louis A."/>
            <person name="Montfort J."/>
            <person name="Bouchez O."/>
            <person name="Roques C."/>
            <person name="Iampietro C."/>
            <person name="Lluch J."/>
            <person name="Castinel A."/>
            <person name="Donnadieu C."/>
            <person name="Desvignes T."/>
            <person name="Floi Bucao C."/>
            <person name="Jouanno E."/>
            <person name="Wen M."/>
            <person name="Mejri S."/>
            <person name="Dirks R."/>
            <person name="Jansen H."/>
            <person name="Henkel C."/>
            <person name="Chen W.J."/>
            <person name="Zahm M."/>
            <person name="Cabau C."/>
            <person name="Klopp C."/>
            <person name="Thompson A.W."/>
            <person name="Robinson-Rechavi M."/>
            <person name="Braasch I."/>
            <person name="Lecointre G."/>
            <person name="Bobe J."/>
            <person name="Postlethwait J.H."/>
            <person name="Berthelot C."/>
            <person name="Roest Crollius H."/>
            <person name="Guiguen Y."/>
        </authorList>
    </citation>
    <scope>NUCLEOTIDE SEQUENCE</scope>
    <source>
        <strain evidence="15">NC1722</strain>
    </source>
</reference>
<comment type="subcellular location">
    <subcellularLocation>
        <location evidence="1">Cell membrane</location>
        <topology evidence="1">Single-pass type I membrane protein</topology>
    </subcellularLocation>
</comment>
<evidence type="ECO:0000256" key="8">
    <source>
        <dbReference type="ARBA" id="ARBA00022989"/>
    </source>
</evidence>
<accession>A0AAD7W0V1</accession>
<dbReference type="InterPro" id="IPR015919">
    <property type="entry name" value="Cadherin-like_sf"/>
</dbReference>
<evidence type="ECO:0000256" key="13">
    <source>
        <dbReference type="SAM" id="Phobius"/>
    </source>
</evidence>
<dbReference type="InterPro" id="IPR002126">
    <property type="entry name" value="Cadherin-like_dom"/>
</dbReference>
<dbReference type="InterPro" id="IPR050174">
    <property type="entry name" value="Protocadherin/Cadherin-CA"/>
</dbReference>
<name>A0AAD7W0V1_9TELE</name>
<keyword evidence="9 13" id="KW-0472">Membrane</keyword>
<sequence>MPGARFQLEGARDPDFQVVAKDSGTPSLSSNVTVNVFILDQNDNAPVILSPVSANGSAEGVEEIPRNVNAGHSVTKVRAYDADIGYNAWLSFSLQHATDSSLFGLERYSGHIRTLRSFTETDEAEHKLVIVVKDNGNVSLSATATVIINAVEPKEAFAASDTKSAVQTEEEDNVTFYLIITLGSVSALFLLSIIGLIVMQCSKPPDNSSKYSRDPNYADTSGSGTLCHSIQYRSGDKRYMLVGPRMSIGSAIVPGSNGNTLVVPDHRRRISGEEELQIGTLVGNIAKDLGIDRGTIADRNLRIVTGTKQDLFQFQVVAKDSGTPSLSSNVTVNVFILDQNDNAPVILSPVSANGSAEGVEEIPRNVNAGHSVTKVRAYDADIGYNAWLSFSLQHATDSSLFSLERYSGHIRTLRSFTETDEAEHKLVIVVKDNGNVSLSATATVIINAVEPKEAFAASDTKSAVQTEEEDNVTFYLIITLGSVSALFLLSIIGLIVMQCSKPPDNSSKYSRDSNYADTSGSGTLCHSIQYRSGDKRLSQNENFELKVEDLGENNKIPVLVLLKPLDRERVSVYELILTAFDGGNPVRTDVLNISIIVLDTNDNAPVFDKQKYSVTLSENVAIGTFVIQVNATDLDSGDNGAVEYAFGEPSRGRLSELFDLDRETGEIRVKGPIDFEEKRSHEINVRAMDKGHVPLAAHCNVFVRVEDVNDNKPDIEITSLLGHIPENAELGTVVALVGVTDLDSGPNGQVICTLPENVPFELKATSQTNFYSLVTNGYLDREQVSDYVIEITARDLGTPALSSFESIRVEVSDVNDNKPAFPQNPYTLYLLENGAPGACIMSVTAHDSDLNENAQVSYMLGRDFVDTNITPFLNINSENGNIYALKNFDFETMKTFKFQVVAKDSGTPSLSSNVTVNVFILDQNDNAPVILSPVSANGSAEGVEEIPRNVNAGHSVTKVRAYDADVGYNAWLSFSLQHATDSSLFGLERYSGQIRTLRSFTETDEAEHKLVIVVKDNGNVSLSATATVIINAVEPKEAFAASDTKSAVQTEEEDNVTFYLIITLGSVSALFLLSIIGLIVMQCSKPPDNSSKYSRDPITQTRPGAEHCATASSTDPETNGTC</sequence>
<feature type="domain" description="Cadherin" evidence="14">
    <location>
        <begin position="716"/>
        <end position="821"/>
    </location>
</feature>
<dbReference type="PROSITE" id="PS00232">
    <property type="entry name" value="CADHERIN_1"/>
    <property type="match status" value="4"/>
</dbReference>
<proteinExistence type="predicted"/>
<dbReference type="FunFam" id="2.60.40.60:FF:000004">
    <property type="entry name" value="Protocadherin 1 gamma 2"/>
    <property type="match status" value="3"/>
</dbReference>
<dbReference type="InterPro" id="IPR032455">
    <property type="entry name" value="Cadherin_C"/>
</dbReference>
<feature type="domain" description="Cadherin" evidence="14">
    <location>
        <begin position="945"/>
        <end position="1044"/>
    </location>
</feature>
<evidence type="ECO:0000256" key="7">
    <source>
        <dbReference type="ARBA" id="ARBA00022889"/>
    </source>
</evidence>
<keyword evidence="16" id="KW-1185">Reference proteome</keyword>
<feature type="compositionally biased region" description="Polar residues" evidence="12">
    <location>
        <begin position="1110"/>
        <end position="1122"/>
    </location>
</feature>
<dbReference type="EMBL" id="JAINUG010000434">
    <property type="protein sequence ID" value="KAJ8371732.1"/>
    <property type="molecule type" value="Genomic_DNA"/>
</dbReference>
<feature type="domain" description="Cadherin" evidence="14">
    <location>
        <begin position="16"/>
        <end position="48"/>
    </location>
</feature>
<dbReference type="FunFam" id="2.60.40.60:FF:000129">
    <property type="entry name" value="protocadherin alpha-C2 isoform X1"/>
    <property type="match status" value="1"/>
</dbReference>
<dbReference type="FunFam" id="2.60.40.60:FF:000002">
    <property type="entry name" value="Protocadherin alpha 2"/>
    <property type="match status" value="1"/>
</dbReference>
<keyword evidence="10" id="KW-0325">Glycoprotein</keyword>
<protein>
    <recommendedName>
        <fullName evidence="14">Cadherin domain-containing protein</fullName>
    </recommendedName>
</protein>
<dbReference type="GO" id="GO:0005509">
    <property type="term" value="F:calcium ion binding"/>
    <property type="evidence" value="ECO:0007669"/>
    <property type="project" value="UniProtKB-UniRule"/>
</dbReference>
<dbReference type="PRINTS" id="PR00205">
    <property type="entry name" value="CADHERIN"/>
</dbReference>
<dbReference type="Proteomes" id="UP001221898">
    <property type="component" value="Unassembled WGS sequence"/>
</dbReference>
<keyword evidence="3 13" id="KW-0812">Transmembrane</keyword>
<evidence type="ECO:0000256" key="4">
    <source>
        <dbReference type="ARBA" id="ARBA00022729"/>
    </source>
</evidence>
<dbReference type="Pfam" id="PF08266">
    <property type="entry name" value="Cadherin_2"/>
    <property type="match status" value="1"/>
</dbReference>
<dbReference type="GO" id="GO:0005886">
    <property type="term" value="C:plasma membrane"/>
    <property type="evidence" value="ECO:0007669"/>
    <property type="project" value="UniProtKB-SubCell"/>
</dbReference>
<dbReference type="FunFam" id="2.60.40.60:FF:000001">
    <property type="entry name" value="Protocadherin alpha 2"/>
    <property type="match status" value="1"/>
</dbReference>
<dbReference type="PROSITE" id="PS50268">
    <property type="entry name" value="CADHERIN_2"/>
    <property type="match status" value="9"/>
</dbReference>
<evidence type="ECO:0000256" key="9">
    <source>
        <dbReference type="ARBA" id="ARBA00023136"/>
    </source>
</evidence>
<feature type="domain" description="Cadherin" evidence="14">
    <location>
        <begin position="516"/>
        <end position="607"/>
    </location>
</feature>
<dbReference type="InterPro" id="IPR020894">
    <property type="entry name" value="Cadherin_CS"/>
</dbReference>
<keyword evidence="4" id="KW-0732">Signal</keyword>
<evidence type="ECO:0000256" key="2">
    <source>
        <dbReference type="ARBA" id="ARBA00022475"/>
    </source>
</evidence>
<feature type="domain" description="Cadherin" evidence="14">
    <location>
        <begin position="298"/>
        <end position="346"/>
    </location>
</feature>
<keyword evidence="8 13" id="KW-1133">Transmembrane helix</keyword>
<feature type="transmembrane region" description="Helical" evidence="13">
    <location>
        <begin position="474"/>
        <end position="497"/>
    </location>
</feature>
<keyword evidence="5" id="KW-0677">Repeat</keyword>
<dbReference type="SMART" id="SM00112">
    <property type="entry name" value="CA"/>
    <property type="match status" value="8"/>
</dbReference>
<dbReference type="AlphaFoldDB" id="A0AAD7W0V1"/>
<keyword evidence="2" id="KW-1003">Cell membrane</keyword>
<organism evidence="15 16">
    <name type="scientific">Aldrovandia affinis</name>
    <dbReference type="NCBI Taxonomy" id="143900"/>
    <lineage>
        <taxon>Eukaryota</taxon>
        <taxon>Metazoa</taxon>
        <taxon>Chordata</taxon>
        <taxon>Craniata</taxon>
        <taxon>Vertebrata</taxon>
        <taxon>Euteleostomi</taxon>
        <taxon>Actinopterygii</taxon>
        <taxon>Neopterygii</taxon>
        <taxon>Teleostei</taxon>
        <taxon>Notacanthiformes</taxon>
        <taxon>Halosauridae</taxon>
        <taxon>Aldrovandia</taxon>
    </lineage>
</organism>
<evidence type="ECO:0000256" key="5">
    <source>
        <dbReference type="ARBA" id="ARBA00022737"/>
    </source>
</evidence>
<dbReference type="CDD" id="cd11304">
    <property type="entry name" value="Cadherin_repeat"/>
    <property type="match status" value="9"/>
</dbReference>
<evidence type="ECO:0000256" key="12">
    <source>
        <dbReference type="SAM" id="MobiDB-lite"/>
    </source>
</evidence>
<dbReference type="SUPFAM" id="SSF49313">
    <property type="entry name" value="Cadherin-like"/>
    <property type="match status" value="9"/>
</dbReference>
<evidence type="ECO:0000256" key="1">
    <source>
        <dbReference type="ARBA" id="ARBA00004251"/>
    </source>
</evidence>
<evidence type="ECO:0000256" key="10">
    <source>
        <dbReference type="ARBA" id="ARBA00023180"/>
    </source>
</evidence>
<feature type="compositionally biased region" description="Polar residues" evidence="12">
    <location>
        <begin position="1087"/>
        <end position="1102"/>
    </location>
</feature>
<gene>
    <name evidence="15" type="ORF">AAFF_G00302790</name>
</gene>
<dbReference type="PANTHER" id="PTHR24028:SF241">
    <property type="entry name" value="PROTOCADHERIN 2 ALPHA A 1 PRECURSOR"/>
    <property type="match status" value="1"/>
</dbReference>
<keyword evidence="6 11" id="KW-0106">Calcium</keyword>
<keyword evidence="7" id="KW-0130">Cell adhesion</keyword>
<evidence type="ECO:0000256" key="6">
    <source>
        <dbReference type="ARBA" id="ARBA00022837"/>
    </source>
</evidence>
<dbReference type="GO" id="GO:0009653">
    <property type="term" value="P:anatomical structure morphogenesis"/>
    <property type="evidence" value="ECO:0007669"/>
    <property type="project" value="UniProtKB-ARBA"/>
</dbReference>
<evidence type="ECO:0000313" key="16">
    <source>
        <dbReference type="Proteomes" id="UP001221898"/>
    </source>
</evidence>
<dbReference type="PANTHER" id="PTHR24028">
    <property type="entry name" value="CADHERIN-87A"/>
    <property type="match status" value="1"/>
</dbReference>